<dbReference type="OrthoDB" id="9816344at2"/>
<dbReference type="Gene3D" id="1.10.10.60">
    <property type="entry name" value="Homeodomain-like"/>
    <property type="match status" value="2"/>
</dbReference>
<dbReference type="InterPro" id="IPR018062">
    <property type="entry name" value="HTH_AraC-typ_CS"/>
</dbReference>
<evidence type="ECO:0000259" key="4">
    <source>
        <dbReference type="PROSITE" id="PS01124"/>
    </source>
</evidence>
<dbReference type="SUPFAM" id="SSF46689">
    <property type="entry name" value="Homeodomain-like"/>
    <property type="match status" value="2"/>
</dbReference>
<reference evidence="5 6" key="1">
    <citation type="submission" date="2019-03" db="EMBL/GenBank/DDBJ databases">
        <title>Genomic Encyclopedia of Type Strains, Phase III (KMG-III): the genomes of soil and plant-associated and newly described type strains.</title>
        <authorList>
            <person name="Whitman W."/>
        </authorList>
    </citation>
    <scope>NUCLEOTIDE SEQUENCE [LARGE SCALE GENOMIC DNA]</scope>
    <source>
        <strain evidence="5 6">LMG 29544</strain>
    </source>
</reference>
<dbReference type="SMART" id="SM00342">
    <property type="entry name" value="HTH_ARAC"/>
    <property type="match status" value="1"/>
</dbReference>
<accession>A0A4R8LQ15</accession>
<dbReference type="GO" id="GO:0003700">
    <property type="term" value="F:DNA-binding transcription factor activity"/>
    <property type="evidence" value="ECO:0007669"/>
    <property type="project" value="InterPro"/>
</dbReference>
<dbReference type="RefSeq" id="WP_134193293.1">
    <property type="nucleotide sequence ID" value="NZ_JBHLUW010000022.1"/>
</dbReference>
<proteinExistence type="predicted"/>
<dbReference type="PANTHER" id="PTHR46796:SF14">
    <property type="entry name" value="TRANSCRIPTIONAL REGULATORY PROTEIN"/>
    <property type="match status" value="1"/>
</dbReference>
<name>A0A4R8LQ15_9BURK</name>
<dbReference type="InterPro" id="IPR050204">
    <property type="entry name" value="AraC_XylS_family_regulators"/>
</dbReference>
<dbReference type="InterPro" id="IPR018060">
    <property type="entry name" value="HTH_AraC"/>
</dbReference>
<evidence type="ECO:0000313" key="6">
    <source>
        <dbReference type="Proteomes" id="UP000295509"/>
    </source>
</evidence>
<dbReference type="AlphaFoldDB" id="A0A4R8LQ15"/>
<gene>
    <name evidence="5" type="ORF">BX592_113172</name>
</gene>
<feature type="domain" description="HTH araC/xylS-type" evidence="4">
    <location>
        <begin position="216"/>
        <end position="314"/>
    </location>
</feature>
<evidence type="ECO:0000313" key="5">
    <source>
        <dbReference type="EMBL" id="TDY46543.1"/>
    </source>
</evidence>
<dbReference type="PROSITE" id="PS00041">
    <property type="entry name" value="HTH_ARAC_FAMILY_1"/>
    <property type="match status" value="1"/>
</dbReference>
<dbReference type="EMBL" id="SORE01000013">
    <property type="protein sequence ID" value="TDY46543.1"/>
    <property type="molecule type" value="Genomic_DNA"/>
</dbReference>
<dbReference type="Proteomes" id="UP000295509">
    <property type="component" value="Unassembled WGS sequence"/>
</dbReference>
<comment type="caution">
    <text evidence="5">The sequence shown here is derived from an EMBL/GenBank/DDBJ whole genome shotgun (WGS) entry which is preliminary data.</text>
</comment>
<dbReference type="GO" id="GO:0043565">
    <property type="term" value="F:sequence-specific DNA binding"/>
    <property type="evidence" value="ECO:0007669"/>
    <property type="project" value="InterPro"/>
</dbReference>
<keyword evidence="2" id="KW-0238">DNA-binding</keyword>
<evidence type="ECO:0000256" key="1">
    <source>
        <dbReference type="ARBA" id="ARBA00023015"/>
    </source>
</evidence>
<dbReference type="InterPro" id="IPR009057">
    <property type="entry name" value="Homeodomain-like_sf"/>
</dbReference>
<evidence type="ECO:0000256" key="2">
    <source>
        <dbReference type="ARBA" id="ARBA00023125"/>
    </source>
</evidence>
<sequence>MIALSTIQTEIATDAVRKINGNPIHCEHHWRYPVVDETHDPLPYGEMTVARWTRNESGEFEASHEGHAGYHCIGLNLKCTSLTFEHGGRTIVSGRVTAGAVQVTAPAVPVSVRFESPADALHLFVSQQALAECFEDLFGQAHAGEIVLDDPRIQRDPTLERLAQALAVSHSTDASAGKLFTDSVCVAIVSRLVSRYFTAAARQTREAAALPQWRMRRTIDFIDAHLSDSIGLADMAQSAGLTRMHFAAQFRRATGLRPHEYLLRRRIEHAQQLLTRSKHSMLDVALSCGFRSQSHFTAVFKRFVGDTPYCWKVKTNVSHQ</sequence>
<dbReference type="PANTHER" id="PTHR46796">
    <property type="entry name" value="HTH-TYPE TRANSCRIPTIONAL ACTIVATOR RHAS-RELATED"/>
    <property type="match status" value="1"/>
</dbReference>
<evidence type="ECO:0000256" key="3">
    <source>
        <dbReference type="ARBA" id="ARBA00023163"/>
    </source>
</evidence>
<protein>
    <submittedName>
        <fullName evidence="5">AraC family transcriptional regulator</fullName>
    </submittedName>
</protein>
<organism evidence="5 6">
    <name type="scientific">Paraburkholderia rhizosphaerae</name>
    <dbReference type="NCBI Taxonomy" id="480658"/>
    <lineage>
        <taxon>Bacteria</taxon>
        <taxon>Pseudomonadati</taxon>
        <taxon>Pseudomonadota</taxon>
        <taxon>Betaproteobacteria</taxon>
        <taxon>Burkholderiales</taxon>
        <taxon>Burkholderiaceae</taxon>
        <taxon>Paraburkholderia</taxon>
    </lineage>
</organism>
<keyword evidence="3" id="KW-0804">Transcription</keyword>
<dbReference type="PROSITE" id="PS01124">
    <property type="entry name" value="HTH_ARAC_FAMILY_2"/>
    <property type="match status" value="1"/>
</dbReference>
<dbReference type="Pfam" id="PF12833">
    <property type="entry name" value="HTH_18"/>
    <property type="match status" value="1"/>
</dbReference>
<keyword evidence="6" id="KW-1185">Reference proteome</keyword>
<keyword evidence="1" id="KW-0805">Transcription regulation</keyword>